<comment type="similarity">
    <text evidence="2 6">Belongs to the zinc-containing alcohol dehydrogenase family.</text>
</comment>
<organism evidence="8 9">
    <name type="scientific">Aspergillus wentii DTO 134E9</name>
    <dbReference type="NCBI Taxonomy" id="1073089"/>
    <lineage>
        <taxon>Eukaryota</taxon>
        <taxon>Fungi</taxon>
        <taxon>Dikarya</taxon>
        <taxon>Ascomycota</taxon>
        <taxon>Pezizomycotina</taxon>
        <taxon>Eurotiomycetes</taxon>
        <taxon>Eurotiomycetidae</taxon>
        <taxon>Eurotiales</taxon>
        <taxon>Aspergillaceae</taxon>
        <taxon>Aspergillus</taxon>
        <taxon>Aspergillus subgen. Cremei</taxon>
    </lineage>
</organism>
<dbReference type="PANTHER" id="PTHR42940:SF8">
    <property type="entry name" value="VACUOLAR PROTEIN SORTING-ASSOCIATED PROTEIN 11"/>
    <property type="match status" value="1"/>
</dbReference>
<keyword evidence="4 6" id="KW-0862">Zinc</keyword>
<dbReference type="PANTHER" id="PTHR42940">
    <property type="entry name" value="ALCOHOL DEHYDROGENASE 1-RELATED"/>
    <property type="match status" value="1"/>
</dbReference>
<evidence type="ECO:0000313" key="9">
    <source>
        <dbReference type="Proteomes" id="UP000184383"/>
    </source>
</evidence>
<dbReference type="InterPro" id="IPR020843">
    <property type="entry name" value="ER"/>
</dbReference>
<dbReference type="SUPFAM" id="SSF50129">
    <property type="entry name" value="GroES-like"/>
    <property type="match status" value="1"/>
</dbReference>
<dbReference type="VEuPathDB" id="FungiDB:ASPWEDRAFT_173995"/>
<dbReference type="InterPro" id="IPR013149">
    <property type="entry name" value="ADH-like_C"/>
</dbReference>
<gene>
    <name evidence="8" type="ORF">ASPWEDRAFT_173995</name>
</gene>
<dbReference type="GeneID" id="63747009"/>
<evidence type="ECO:0000256" key="3">
    <source>
        <dbReference type="ARBA" id="ARBA00022723"/>
    </source>
</evidence>
<reference evidence="9" key="1">
    <citation type="journal article" date="2017" name="Genome Biol.">
        <title>Comparative genomics reveals high biological diversity and specific adaptations in the industrially and medically important fungal genus Aspergillus.</title>
        <authorList>
            <person name="de Vries R.P."/>
            <person name="Riley R."/>
            <person name="Wiebenga A."/>
            <person name="Aguilar-Osorio G."/>
            <person name="Amillis S."/>
            <person name="Uchima C.A."/>
            <person name="Anderluh G."/>
            <person name="Asadollahi M."/>
            <person name="Askin M."/>
            <person name="Barry K."/>
            <person name="Battaglia E."/>
            <person name="Bayram O."/>
            <person name="Benocci T."/>
            <person name="Braus-Stromeyer S.A."/>
            <person name="Caldana C."/>
            <person name="Canovas D."/>
            <person name="Cerqueira G.C."/>
            <person name="Chen F."/>
            <person name="Chen W."/>
            <person name="Choi C."/>
            <person name="Clum A."/>
            <person name="Dos Santos R.A."/>
            <person name="Damasio A.R."/>
            <person name="Diallinas G."/>
            <person name="Emri T."/>
            <person name="Fekete E."/>
            <person name="Flipphi M."/>
            <person name="Freyberg S."/>
            <person name="Gallo A."/>
            <person name="Gournas C."/>
            <person name="Habgood R."/>
            <person name="Hainaut M."/>
            <person name="Harispe M.L."/>
            <person name="Henrissat B."/>
            <person name="Hilden K.S."/>
            <person name="Hope R."/>
            <person name="Hossain A."/>
            <person name="Karabika E."/>
            <person name="Karaffa L."/>
            <person name="Karanyi Z."/>
            <person name="Krasevec N."/>
            <person name="Kuo A."/>
            <person name="Kusch H."/>
            <person name="LaButti K."/>
            <person name="Lagendijk E.L."/>
            <person name="Lapidus A."/>
            <person name="Levasseur A."/>
            <person name="Lindquist E."/>
            <person name="Lipzen A."/>
            <person name="Logrieco A.F."/>
            <person name="MacCabe A."/>
            <person name="Maekelae M.R."/>
            <person name="Malavazi I."/>
            <person name="Melin P."/>
            <person name="Meyer V."/>
            <person name="Mielnichuk N."/>
            <person name="Miskei M."/>
            <person name="Molnar A.P."/>
            <person name="Mule G."/>
            <person name="Ngan C.Y."/>
            <person name="Orejas M."/>
            <person name="Orosz E."/>
            <person name="Ouedraogo J.P."/>
            <person name="Overkamp K.M."/>
            <person name="Park H.-S."/>
            <person name="Perrone G."/>
            <person name="Piumi F."/>
            <person name="Punt P.J."/>
            <person name="Ram A.F."/>
            <person name="Ramon A."/>
            <person name="Rauscher S."/>
            <person name="Record E."/>
            <person name="Riano-Pachon D.M."/>
            <person name="Robert V."/>
            <person name="Roehrig J."/>
            <person name="Ruller R."/>
            <person name="Salamov A."/>
            <person name="Salih N.S."/>
            <person name="Samson R.A."/>
            <person name="Sandor E."/>
            <person name="Sanguinetti M."/>
            <person name="Schuetze T."/>
            <person name="Sepcic K."/>
            <person name="Shelest E."/>
            <person name="Sherlock G."/>
            <person name="Sophianopoulou V."/>
            <person name="Squina F.M."/>
            <person name="Sun H."/>
            <person name="Susca A."/>
            <person name="Todd R.B."/>
            <person name="Tsang A."/>
            <person name="Unkles S.E."/>
            <person name="van de Wiele N."/>
            <person name="van Rossen-Uffink D."/>
            <person name="Oliveira J.V."/>
            <person name="Vesth T.C."/>
            <person name="Visser J."/>
            <person name="Yu J.-H."/>
            <person name="Zhou M."/>
            <person name="Andersen M.R."/>
            <person name="Archer D.B."/>
            <person name="Baker S.E."/>
            <person name="Benoit I."/>
            <person name="Brakhage A.A."/>
            <person name="Braus G.H."/>
            <person name="Fischer R."/>
            <person name="Frisvad J.C."/>
            <person name="Goldman G.H."/>
            <person name="Houbraken J."/>
            <person name="Oakley B."/>
            <person name="Pocsi I."/>
            <person name="Scazzocchio C."/>
            <person name="Seiboth B."/>
            <person name="vanKuyk P.A."/>
            <person name="Wortman J."/>
            <person name="Dyer P.S."/>
            <person name="Grigoriev I.V."/>
        </authorList>
    </citation>
    <scope>NUCLEOTIDE SEQUENCE [LARGE SCALE GENOMIC DNA]</scope>
    <source>
        <strain evidence="9">DTO 134E9</strain>
    </source>
</reference>
<dbReference type="AlphaFoldDB" id="A0A1L9RIA0"/>
<dbReference type="EMBL" id="KV878213">
    <property type="protein sequence ID" value="OJJ34588.1"/>
    <property type="molecule type" value="Genomic_DNA"/>
</dbReference>
<dbReference type="InterPro" id="IPR002328">
    <property type="entry name" value="ADH_Zn_CS"/>
</dbReference>
<dbReference type="OrthoDB" id="1560166at2759"/>
<evidence type="ECO:0000259" key="7">
    <source>
        <dbReference type="SMART" id="SM00829"/>
    </source>
</evidence>
<keyword evidence="9" id="KW-1185">Reference proteome</keyword>
<dbReference type="GO" id="GO:0004022">
    <property type="term" value="F:alcohol dehydrogenase (NAD+) activity"/>
    <property type="evidence" value="ECO:0007669"/>
    <property type="project" value="TreeGrafter"/>
</dbReference>
<protein>
    <recommendedName>
        <fullName evidence="7">Enoyl reductase (ER) domain-containing protein</fullName>
    </recommendedName>
</protein>
<dbReference type="RefSeq" id="XP_040688264.1">
    <property type="nucleotide sequence ID" value="XM_040831161.1"/>
</dbReference>
<evidence type="ECO:0000256" key="5">
    <source>
        <dbReference type="ARBA" id="ARBA00023002"/>
    </source>
</evidence>
<evidence type="ECO:0000313" key="8">
    <source>
        <dbReference type="EMBL" id="OJJ34588.1"/>
    </source>
</evidence>
<dbReference type="Gene3D" id="3.40.50.720">
    <property type="entry name" value="NAD(P)-binding Rossmann-like Domain"/>
    <property type="match status" value="1"/>
</dbReference>
<dbReference type="GO" id="GO:0008270">
    <property type="term" value="F:zinc ion binding"/>
    <property type="evidence" value="ECO:0007669"/>
    <property type="project" value="InterPro"/>
</dbReference>
<dbReference type="GO" id="GO:0005737">
    <property type="term" value="C:cytoplasm"/>
    <property type="evidence" value="ECO:0007669"/>
    <property type="project" value="TreeGrafter"/>
</dbReference>
<keyword evidence="5" id="KW-0560">Oxidoreductase</keyword>
<sequence length="328" mass="34849">MRAATVVEYNKPLQILNIPIPTPSQDQILVKVTACSLCNSDLAGWLGVVGAVAPYCPGHEPVGVIESVGSAVRGFKKGDRAGFMPSSFTCKDCNECQTGNHRFCNKKTSVGFQGPYGGFSQYAVADPLSTVKIPDALSDEVTAPLLCAGVTAYGALRKVPPGVQSVNVIGCGGVGHLVIQYAKALGYYVRGFDVNDKKLGLAARSGADETFYSTDATHADQASATIVATGAVAAYKAAFAVTANHGRIIAIGVPKGEIPVSLLDMVKRDLSLVATNQGSKEELEEALEIAVQHQIAPEYEIRQLDQLNDGFQEMMKGESHGRLVYRLW</sequence>
<dbReference type="STRING" id="1073089.A0A1L9RIA0"/>
<dbReference type="Gene3D" id="3.90.180.10">
    <property type="entry name" value="Medium-chain alcohol dehydrogenases, catalytic domain"/>
    <property type="match status" value="1"/>
</dbReference>
<dbReference type="PROSITE" id="PS00059">
    <property type="entry name" value="ADH_ZINC"/>
    <property type="match status" value="1"/>
</dbReference>
<dbReference type="InterPro" id="IPR011032">
    <property type="entry name" value="GroES-like_sf"/>
</dbReference>
<evidence type="ECO:0000256" key="6">
    <source>
        <dbReference type="RuleBase" id="RU361277"/>
    </source>
</evidence>
<evidence type="ECO:0000256" key="2">
    <source>
        <dbReference type="ARBA" id="ARBA00008072"/>
    </source>
</evidence>
<dbReference type="InterPro" id="IPR036291">
    <property type="entry name" value="NAD(P)-bd_dom_sf"/>
</dbReference>
<dbReference type="SUPFAM" id="SSF51735">
    <property type="entry name" value="NAD(P)-binding Rossmann-fold domains"/>
    <property type="match status" value="1"/>
</dbReference>
<name>A0A1L9RIA0_ASPWE</name>
<keyword evidence="3 6" id="KW-0479">Metal-binding</keyword>
<evidence type="ECO:0000256" key="4">
    <source>
        <dbReference type="ARBA" id="ARBA00022833"/>
    </source>
</evidence>
<dbReference type="Pfam" id="PF00107">
    <property type="entry name" value="ADH_zinc_N"/>
    <property type="match status" value="1"/>
</dbReference>
<feature type="domain" description="Enoyl reductase (ER)" evidence="7">
    <location>
        <begin position="11"/>
        <end position="325"/>
    </location>
</feature>
<evidence type="ECO:0000256" key="1">
    <source>
        <dbReference type="ARBA" id="ARBA00001947"/>
    </source>
</evidence>
<dbReference type="Proteomes" id="UP000184383">
    <property type="component" value="Unassembled WGS sequence"/>
</dbReference>
<dbReference type="SMART" id="SM00829">
    <property type="entry name" value="PKS_ER"/>
    <property type="match status" value="1"/>
</dbReference>
<comment type="cofactor">
    <cofactor evidence="1 6">
        <name>Zn(2+)</name>
        <dbReference type="ChEBI" id="CHEBI:29105"/>
    </cofactor>
</comment>
<accession>A0A1L9RIA0</accession>
<dbReference type="InterPro" id="IPR013154">
    <property type="entry name" value="ADH-like_N"/>
</dbReference>
<proteinExistence type="inferred from homology"/>
<dbReference type="Pfam" id="PF08240">
    <property type="entry name" value="ADH_N"/>
    <property type="match status" value="1"/>
</dbReference>